<dbReference type="AlphaFoldDB" id="A0A8H7Q8P4"/>
<comment type="caution">
    <text evidence="2">The sequence shown here is derived from an EMBL/GenBank/DDBJ whole genome shotgun (WGS) entry which is preliminary data.</text>
</comment>
<proteinExistence type="predicted"/>
<accession>A0A8H7Q8P4</accession>
<dbReference type="EMBL" id="JAEPRA010000003">
    <property type="protein sequence ID" value="KAG2187204.1"/>
    <property type="molecule type" value="Genomic_DNA"/>
</dbReference>
<dbReference type="Proteomes" id="UP000612746">
    <property type="component" value="Unassembled WGS sequence"/>
</dbReference>
<evidence type="ECO:0000313" key="3">
    <source>
        <dbReference type="Proteomes" id="UP000612746"/>
    </source>
</evidence>
<feature type="domain" description="Swiss Army Knife 2H phosphoesterase" evidence="1">
    <location>
        <begin position="18"/>
        <end position="148"/>
    </location>
</feature>
<evidence type="ECO:0000259" key="1">
    <source>
        <dbReference type="Pfam" id="PF22547"/>
    </source>
</evidence>
<dbReference type="InterPro" id="IPR054498">
    <property type="entry name" value="2H-SAK"/>
</dbReference>
<reference evidence="2" key="1">
    <citation type="submission" date="2020-12" db="EMBL/GenBank/DDBJ databases">
        <title>Metabolic potential, ecology and presence of endohyphal bacteria is reflected in genomic diversity of Mucoromycotina.</title>
        <authorList>
            <person name="Muszewska A."/>
            <person name="Okrasinska A."/>
            <person name="Steczkiewicz K."/>
            <person name="Drgas O."/>
            <person name="Orlowska M."/>
            <person name="Perlinska-Lenart U."/>
            <person name="Aleksandrzak-Piekarczyk T."/>
            <person name="Szatraj K."/>
            <person name="Zielenkiewicz U."/>
            <person name="Pilsyk S."/>
            <person name="Malc E."/>
            <person name="Mieczkowski P."/>
            <person name="Kruszewska J.S."/>
            <person name="Biernat P."/>
            <person name="Pawlowska J."/>
        </authorList>
    </citation>
    <scope>NUCLEOTIDE SEQUENCE</scope>
    <source>
        <strain evidence="2">WA0000051536</strain>
    </source>
</reference>
<keyword evidence="3" id="KW-1185">Reference proteome</keyword>
<dbReference type="OrthoDB" id="19045at2759"/>
<protein>
    <recommendedName>
        <fullName evidence="1">Swiss Army Knife 2H phosphoesterase domain-containing protein</fullName>
    </recommendedName>
</protein>
<gene>
    <name evidence="2" type="ORF">INT44_004876</name>
</gene>
<name>A0A8H7Q8P4_9FUNG</name>
<sequence>MSDPDHKDEICFISRGRYVSVEGSFIESCAKNANMPAHMVQNRIKRDGLQVHHLTFINPFELKDAASKLDIKKKAASRIIEHIQNEHGFPSTWEPPIDLGTGRILGKDNSVTVFKVIHWPAGQAIRQNLGLGPAFLHVTLGFDPSDIHQYKGPGSLDILNGISQCSHRDIEQLTSLQHHYHEDGFFLKRLAIQCWKIGFYRWAFWLTFRYSLVTIKLYMTAIKSPRL</sequence>
<dbReference type="Pfam" id="PF22547">
    <property type="entry name" value="2H-SAK"/>
    <property type="match status" value="1"/>
</dbReference>
<organism evidence="2 3">
    <name type="scientific">Umbelopsis vinacea</name>
    <dbReference type="NCBI Taxonomy" id="44442"/>
    <lineage>
        <taxon>Eukaryota</taxon>
        <taxon>Fungi</taxon>
        <taxon>Fungi incertae sedis</taxon>
        <taxon>Mucoromycota</taxon>
        <taxon>Mucoromycotina</taxon>
        <taxon>Umbelopsidomycetes</taxon>
        <taxon>Umbelopsidales</taxon>
        <taxon>Umbelopsidaceae</taxon>
        <taxon>Umbelopsis</taxon>
    </lineage>
</organism>
<evidence type="ECO:0000313" key="2">
    <source>
        <dbReference type="EMBL" id="KAG2187204.1"/>
    </source>
</evidence>